<keyword evidence="2" id="KW-1003">Cell membrane</keyword>
<evidence type="ECO:0000259" key="8">
    <source>
        <dbReference type="PROSITE" id="PS50111"/>
    </source>
</evidence>
<reference evidence="10" key="1">
    <citation type="submission" date="2023-03" db="EMBL/GenBank/DDBJ databases">
        <title>Andean soil-derived lignocellulolytic bacterial consortium as a source of novel taxa and putative plastic-active enzymes.</title>
        <authorList>
            <person name="Diaz-Garcia L."/>
            <person name="Chuvochina M."/>
            <person name="Feuerriegel G."/>
            <person name="Bunk B."/>
            <person name="Sproer C."/>
            <person name="Streit W.R."/>
            <person name="Rodriguez L.M."/>
            <person name="Overmann J."/>
            <person name="Jimenez D.J."/>
        </authorList>
    </citation>
    <scope>NUCLEOTIDE SEQUENCE</scope>
    <source>
        <strain evidence="10">MAG 2441</strain>
    </source>
</reference>
<feature type="transmembrane region" description="Helical" evidence="7">
    <location>
        <begin position="12"/>
        <end position="31"/>
    </location>
</feature>
<dbReference type="PROSITE" id="PS50111">
    <property type="entry name" value="CHEMOTAXIS_TRANSDUC_2"/>
    <property type="match status" value="1"/>
</dbReference>
<dbReference type="Pfam" id="PF00672">
    <property type="entry name" value="HAMP"/>
    <property type="match status" value="1"/>
</dbReference>
<protein>
    <submittedName>
        <fullName evidence="10">Methyl-accepting chemotaxis protein</fullName>
    </submittedName>
</protein>
<dbReference type="Gene3D" id="1.10.287.950">
    <property type="entry name" value="Methyl-accepting chemotaxis protein"/>
    <property type="match status" value="1"/>
</dbReference>
<keyword evidence="7" id="KW-0812">Transmembrane</keyword>
<keyword evidence="11" id="KW-1185">Reference proteome</keyword>
<dbReference type="PANTHER" id="PTHR32089:SF112">
    <property type="entry name" value="LYSOZYME-LIKE PROTEIN-RELATED"/>
    <property type="match status" value="1"/>
</dbReference>
<evidence type="ECO:0000256" key="3">
    <source>
        <dbReference type="ARBA" id="ARBA00023136"/>
    </source>
</evidence>
<evidence type="ECO:0000259" key="9">
    <source>
        <dbReference type="PROSITE" id="PS50885"/>
    </source>
</evidence>
<comment type="subcellular location">
    <subcellularLocation>
        <location evidence="1">Cell membrane</location>
    </subcellularLocation>
</comment>
<evidence type="ECO:0000256" key="1">
    <source>
        <dbReference type="ARBA" id="ARBA00004236"/>
    </source>
</evidence>
<dbReference type="EMBL" id="CP119317">
    <property type="protein sequence ID" value="WEK55558.1"/>
    <property type="molecule type" value="Genomic_DNA"/>
</dbReference>
<evidence type="ECO:0000313" key="11">
    <source>
        <dbReference type="Proteomes" id="UP001178662"/>
    </source>
</evidence>
<name>A0AA95EY09_9BACL</name>
<keyword evidence="7" id="KW-1133">Transmembrane helix</keyword>
<feature type="transmembrane region" description="Helical" evidence="7">
    <location>
        <begin position="43"/>
        <end position="65"/>
    </location>
</feature>
<evidence type="ECO:0000313" key="10">
    <source>
        <dbReference type="EMBL" id="WEK55558.1"/>
    </source>
</evidence>
<keyword evidence="3 7" id="KW-0472">Membrane</keyword>
<evidence type="ECO:0000256" key="6">
    <source>
        <dbReference type="PROSITE-ProRule" id="PRU00284"/>
    </source>
</evidence>
<evidence type="ECO:0000256" key="5">
    <source>
        <dbReference type="ARBA" id="ARBA00029447"/>
    </source>
</evidence>
<dbReference type="Proteomes" id="UP001178662">
    <property type="component" value="Chromosome"/>
</dbReference>
<dbReference type="SUPFAM" id="SSF58104">
    <property type="entry name" value="Methyl-accepting chemotaxis protein (MCP) signaling domain"/>
    <property type="match status" value="1"/>
</dbReference>
<dbReference type="PANTHER" id="PTHR32089">
    <property type="entry name" value="METHYL-ACCEPTING CHEMOTAXIS PROTEIN MCPB"/>
    <property type="match status" value="1"/>
</dbReference>
<dbReference type="GO" id="GO:0005886">
    <property type="term" value="C:plasma membrane"/>
    <property type="evidence" value="ECO:0007669"/>
    <property type="project" value="UniProtKB-SubCell"/>
</dbReference>
<dbReference type="GO" id="GO:0007165">
    <property type="term" value="P:signal transduction"/>
    <property type="evidence" value="ECO:0007669"/>
    <property type="project" value="UniProtKB-KW"/>
</dbReference>
<dbReference type="InterPro" id="IPR003660">
    <property type="entry name" value="HAMP_dom"/>
</dbReference>
<dbReference type="CDD" id="cd06225">
    <property type="entry name" value="HAMP"/>
    <property type="match status" value="1"/>
</dbReference>
<evidence type="ECO:0000256" key="4">
    <source>
        <dbReference type="ARBA" id="ARBA00023224"/>
    </source>
</evidence>
<dbReference type="AlphaFoldDB" id="A0AA95EY09"/>
<organism evidence="10 11">
    <name type="scientific">Candidatus Cohnella colombiensis</name>
    <dbReference type="NCBI Taxonomy" id="3121368"/>
    <lineage>
        <taxon>Bacteria</taxon>
        <taxon>Bacillati</taxon>
        <taxon>Bacillota</taxon>
        <taxon>Bacilli</taxon>
        <taxon>Bacillales</taxon>
        <taxon>Paenibacillaceae</taxon>
        <taxon>Cohnella</taxon>
    </lineage>
</organism>
<dbReference type="SMART" id="SM00304">
    <property type="entry name" value="HAMP"/>
    <property type="match status" value="1"/>
</dbReference>
<evidence type="ECO:0000256" key="7">
    <source>
        <dbReference type="SAM" id="Phobius"/>
    </source>
</evidence>
<dbReference type="InterPro" id="IPR004089">
    <property type="entry name" value="MCPsignal_dom"/>
</dbReference>
<feature type="domain" description="HAMP" evidence="9">
    <location>
        <begin position="66"/>
        <end position="120"/>
    </location>
</feature>
<keyword evidence="4 6" id="KW-0807">Transducer</keyword>
<evidence type="ECO:0000256" key="2">
    <source>
        <dbReference type="ARBA" id="ARBA00022475"/>
    </source>
</evidence>
<accession>A0AA95EY09</accession>
<sequence>MIQNFGIVKKMVLGITLVSTVTYSTSLFFLTVVKDWVSFIPSWLFMLLTLCMGVFWTGLLGYIAAKWFIKPLLLLTDAARQAASGKLDIKMESNLNSKDEMQTLIRAFMEMINQLRDMMNFISSHSKTTDNHAKELRQAIDQATFQIEKMTSEADVISEKAENQSQSAEQLFGAVSHMTEFAQTITEDAEDARVTTHKMNQSIERSEEVFQSLVEGMHKLAELNKNSMEVVNRLNSYAEQIGSISNVVGDFAEQTHLLALNASIEAARAGDEGKGFAVVAQAVKTLAEQSTSAVKNIRELITQIQSEVGHAVVSIREQSRLSEKEALQGQASAEALGIVANEAGRVNERVVNIATQLSRQMEEIVSVLNEAKSMSHATEQIRSGVQAVFSASQQQTAVMQEIAASSESLKARASELRTQVAFFQ</sequence>
<gene>
    <name evidence="10" type="ORF">P0Y55_05780</name>
</gene>
<comment type="similarity">
    <text evidence="5">Belongs to the methyl-accepting chemotaxis (MCP) protein family.</text>
</comment>
<dbReference type="Gene3D" id="6.10.340.10">
    <property type="match status" value="1"/>
</dbReference>
<dbReference type="Pfam" id="PF00015">
    <property type="entry name" value="MCPsignal"/>
    <property type="match status" value="1"/>
</dbReference>
<dbReference type="PROSITE" id="PS50885">
    <property type="entry name" value="HAMP"/>
    <property type="match status" value="1"/>
</dbReference>
<feature type="domain" description="Methyl-accepting transducer" evidence="8">
    <location>
        <begin position="139"/>
        <end position="410"/>
    </location>
</feature>
<dbReference type="SMART" id="SM00283">
    <property type="entry name" value="MA"/>
    <property type="match status" value="1"/>
</dbReference>
<proteinExistence type="inferred from homology"/>